<dbReference type="InterPro" id="IPR042104">
    <property type="entry name" value="PKS_dehydratase_sf"/>
</dbReference>
<organism evidence="8 9">
    <name type="scientific">Pendulispora rubella</name>
    <dbReference type="NCBI Taxonomy" id="2741070"/>
    <lineage>
        <taxon>Bacteria</taxon>
        <taxon>Pseudomonadati</taxon>
        <taxon>Myxococcota</taxon>
        <taxon>Myxococcia</taxon>
        <taxon>Myxococcales</taxon>
        <taxon>Sorangiineae</taxon>
        <taxon>Pendulisporaceae</taxon>
        <taxon>Pendulispora</taxon>
    </lineage>
</organism>
<dbReference type="InterPro" id="IPR020841">
    <property type="entry name" value="PKS_Beta-ketoAc_synthase_dom"/>
</dbReference>
<dbReference type="CDD" id="cd08955">
    <property type="entry name" value="KR_2_FAS_SDR_x"/>
    <property type="match status" value="1"/>
</dbReference>
<protein>
    <submittedName>
        <fullName evidence="8">Type I polyketide synthase</fullName>
    </submittedName>
</protein>
<dbReference type="PROSITE" id="PS50075">
    <property type="entry name" value="CARRIER"/>
    <property type="match status" value="1"/>
</dbReference>
<dbReference type="InterPro" id="IPR049900">
    <property type="entry name" value="PKS_mFAS_DH"/>
</dbReference>
<dbReference type="EMBL" id="CP089983">
    <property type="protein sequence ID" value="WXB09569.1"/>
    <property type="molecule type" value="Genomic_DNA"/>
</dbReference>
<dbReference type="SUPFAM" id="SSF53901">
    <property type="entry name" value="Thiolase-like"/>
    <property type="match status" value="1"/>
</dbReference>
<dbReference type="Gene3D" id="1.10.1200.10">
    <property type="entry name" value="ACP-like"/>
    <property type="match status" value="1"/>
</dbReference>
<dbReference type="InterPro" id="IPR016035">
    <property type="entry name" value="Acyl_Trfase/lysoPLipase"/>
</dbReference>
<keyword evidence="3" id="KW-0808">Transferase</keyword>
<dbReference type="InterPro" id="IPR009081">
    <property type="entry name" value="PP-bd_ACP"/>
</dbReference>
<dbReference type="Pfam" id="PF00109">
    <property type="entry name" value="ketoacyl-synt"/>
    <property type="match status" value="1"/>
</dbReference>
<dbReference type="InterPro" id="IPR014043">
    <property type="entry name" value="Acyl_transferase_dom"/>
</dbReference>
<feature type="domain" description="PKS/mFAS DH" evidence="7">
    <location>
        <begin position="922"/>
        <end position="1196"/>
    </location>
</feature>
<keyword evidence="2" id="KW-0597">Phosphoprotein</keyword>
<dbReference type="CDD" id="cd00833">
    <property type="entry name" value="PKS"/>
    <property type="match status" value="1"/>
</dbReference>
<dbReference type="InterPro" id="IPR006162">
    <property type="entry name" value="Ppantetheine_attach_site"/>
</dbReference>
<dbReference type="SUPFAM" id="SSF52151">
    <property type="entry name" value="FabD/lysophospholipase-like"/>
    <property type="match status" value="1"/>
</dbReference>
<dbReference type="SUPFAM" id="SSF47336">
    <property type="entry name" value="ACP-like"/>
    <property type="match status" value="1"/>
</dbReference>
<dbReference type="InterPro" id="IPR013968">
    <property type="entry name" value="PKS_KR"/>
</dbReference>
<dbReference type="SMART" id="SM01294">
    <property type="entry name" value="PKS_PP_betabranch"/>
    <property type="match status" value="1"/>
</dbReference>
<dbReference type="Pfam" id="PF00550">
    <property type="entry name" value="PP-binding"/>
    <property type="match status" value="1"/>
</dbReference>
<dbReference type="InterPro" id="IPR032821">
    <property type="entry name" value="PKS_assoc"/>
</dbReference>
<evidence type="ECO:0000256" key="1">
    <source>
        <dbReference type="ARBA" id="ARBA00022450"/>
    </source>
</evidence>
<dbReference type="InterPro" id="IPR036736">
    <property type="entry name" value="ACP-like_sf"/>
</dbReference>
<dbReference type="InterPro" id="IPR014030">
    <property type="entry name" value="Ketoacyl_synth_N"/>
</dbReference>
<dbReference type="PROSITE" id="PS52004">
    <property type="entry name" value="KS3_2"/>
    <property type="match status" value="1"/>
</dbReference>
<dbReference type="SUPFAM" id="SSF51735">
    <property type="entry name" value="NAD(P)-binding Rossmann-fold domains"/>
    <property type="match status" value="2"/>
</dbReference>
<dbReference type="InterPro" id="IPR001227">
    <property type="entry name" value="Ac_transferase_dom_sf"/>
</dbReference>
<dbReference type="Pfam" id="PF08659">
    <property type="entry name" value="KR"/>
    <property type="match status" value="1"/>
</dbReference>
<dbReference type="Gene3D" id="3.40.366.10">
    <property type="entry name" value="Malonyl-Coenzyme A Acyl Carrier Protein, domain 2"/>
    <property type="match status" value="1"/>
</dbReference>
<dbReference type="SMART" id="SM00825">
    <property type="entry name" value="PKS_KS"/>
    <property type="match status" value="1"/>
</dbReference>
<dbReference type="Gene3D" id="3.40.47.10">
    <property type="match status" value="1"/>
</dbReference>
<dbReference type="PROSITE" id="PS52019">
    <property type="entry name" value="PKS_MFAS_DH"/>
    <property type="match status" value="1"/>
</dbReference>
<comment type="caution">
    <text evidence="4">Lacks conserved residue(s) required for the propagation of feature annotation.</text>
</comment>
<sequence>MSEDEQLSPVRRALLALKQMQDKVDRLERARTEPIAVVGIGCRLPGGIHDSDALWQWLDEGKDAVTEVPRERWDNERFFDSDRAAPGKISTRHGAFLDSIDGFDPGFFGISPREAIWMDPQHRVLLEVAWEAIEHAGIPIQTMARTQTGVFIGITGNDYIQEQNANIDTIDAYTSSGTPYSFAANRLSYHLDLHGPSLAVDSACSSSLVALHLACQSLRNRDCDAALAGGVNLMISPTVSISYTKWGLLSPDGKCKTFDAAANGFVRGEGCAVVVLKRLDDALAAGDDVIAVVRGSGVNQDGQTTVITAPSGLAQAAVVRKALDLARLDPSDIGFIETHGTGTSLGDPIEVEALASVYGRKASRGACALGAIKTNMGHLEAAAGILGFIKAVLCVHHGAIPRNLHFEKPNPEVPLTGTRFVLPSATMPWPEGHDRRYAGVSSFGAGGTNAHAVLEEPPERIPPSAGHEAPGRPFLLPLSARSAPALTELARRYRAFLAGVPPLRDLAHTAGVRRTHHDHRLALVGRSHDEFLAALSAFVDGAEHPGMHHGQLPASAQPKVVFVFPGQGSQWIGMGRKLLAEETVFRDTLSACDAAIRKYVDWSLLALLGRNDPAPWERVDVVQPTLFAMGVALAAQWRAWGVEPDAVVGHSMGEVAAAHVAGALSLDDAARVICLRSQLLGRVSGKGAMLLVELPAARLAARLEGYAKQLSIAASNGPRTTVVSGDPDAAEHLRRQLETDGIFCRHIKVAVASHSPQMDPLLPELTKVLAGIEPVAESVAFYSTVSAGPFDGRQLDTAYWGKNLRQPVQFTQTVASLLEAGHTQFVEMSPHPLLLTAVEEAIAAKGEMSHTVAVPSFRRDADERAVMLESLGALYAKGYPVPWEKHYPTGTRIKLPSYPWQRQRYWFVPPVRPTADASSTEHSLLGQRLAPMAHQPTTHGFQIPLERGCALLGAPHRLQGLAVLALDAFAALVDAAVREIVGAGAFRVKLAMNEPVVLSEEGGAALQLLVTTFDAEAETCAAVSLYYRETTEASWRCIGEGRVLPAEALEACARPDDVVARCTVEVPRAVWRQRLSEYGIEDVNDPPVTQVLVHPDAHEAIARVQLSPAAGSHALVRAAAMLVGLARLEVGAPQKRQLPVAVESLDLCPGTARWMHLRQRPDGEGRVDIAVFGDDGATLAELRGLELCASPLRDIVRNAGRDPIADWFYELQWPERPARSSTRHRATSGGHWLLVVDGPNAGVASALATSLTEAGETSATFSQQDLNSGGLARALQEGAPVRGVVLLLDTFDTAAAVDLAARTHGASVLRLLELVVRAGRGSRLWLVTCGAQAMASSVREETASLSHAPLWSLGRVIAQEHPELWGGLVDLDPESNDAADAEALAAELLHHDDEDQIAFRRGRRHVARLVQMPAPSAGSPAPIRADGSYLVTGGLGGLGLHLARWLVERGARHVVLTSRTGLRDRSRWVVAAIRALEAAGATVETPAIDAADRDAMARLIDGLAKPLRGVFHAAGDVFFAPLVGEKSEQQLEAAFRPKVHGSWILHELTAHLPLDLFVLFSSVTSLWGGLDQGHYAASNQFLDALAIHRRAMGLPATSIAWGAWAGGNTVSEEIGTLHRSWGLKTMPTDIALDALERVLQSSQTGGARIGVASIDWDVFKPIYEARGRRRLLEEIRVSKDAAEREPALPDLLMKIDALSAVEAWQYLTDTVAADVAQVLGFARDQVPPVDKGFFTLGMDSVMAVRLLSSLGKRLGRKLRTVIAFEYPTIASLTQHLGTTVLGLRDPSADESARHQDGHYDDVTEDELAEQLARRLLELS</sequence>
<evidence type="ECO:0000313" key="9">
    <source>
        <dbReference type="Proteomes" id="UP001374803"/>
    </source>
</evidence>
<feature type="domain" description="Ketosynthase family 3 (KS3)" evidence="6">
    <location>
        <begin position="32"/>
        <end position="456"/>
    </location>
</feature>
<dbReference type="PANTHER" id="PTHR43775">
    <property type="entry name" value="FATTY ACID SYNTHASE"/>
    <property type="match status" value="1"/>
</dbReference>
<accession>A0ABZ2LJ42</accession>
<dbReference type="PANTHER" id="PTHR43775:SF37">
    <property type="entry name" value="SI:DKEY-61P9.11"/>
    <property type="match status" value="1"/>
</dbReference>
<dbReference type="Pfam" id="PF16197">
    <property type="entry name" value="KAsynt_C_assoc"/>
    <property type="match status" value="1"/>
</dbReference>
<dbReference type="SMART" id="SM00827">
    <property type="entry name" value="PKS_AT"/>
    <property type="match status" value="1"/>
</dbReference>
<dbReference type="Pfam" id="PF02801">
    <property type="entry name" value="Ketoacyl-synt_C"/>
    <property type="match status" value="1"/>
</dbReference>
<keyword evidence="1" id="KW-0596">Phosphopantetheine</keyword>
<keyword evidence="9" id="KW-1185">Reference proteome</keyword>
<dbReference type="Pfam" id="PF00698">
    <property type="entry name" value="Acyl_transf_1"/>
    <property type="match status" value="1"/>
</dbReference>
<dbReference type="InterPro" id="IPR018201">
    <property type="entry name" value="Ketoacyl_synth_AS"/>
</dbReference>
<evidence type="ECO:0000259" key="6">
    <source>
        <dbReference type="PROSITE" id="PS52004"/>
    </source>
</evidence>
<feature type="region of interest" description="C-terminal hotdog fold" evidence="4">
    <location>
        <begin position="1063"/>
        <end position="1196"/>
    </location>
</feature>
<evidence type="ECO:0000313" key="8">
    <source>
        <dbReference type="EMBL" id="WXB09569.1"/>
    </source>
</evidence>
<dbReference type="InterPro" id="IPR050091">
    <property type="entry name" value="PKS_NRPS_Biosynth_Enz"/>
</dbReference>
<evidence type="ECO:0000259" key="7">
    <source>
        <dbReference type="PROSITE" id="PS52019"/>
    </source>
</evidence>
<reference evidence="8" key="1">
    <citation type="submission" date="2021-12" db="EMBL/GenBank/DDBJ databases">
        <title>Discovery of the Pendulisporaceae a myxobacterial family with distinct sporulation behavior and unique specialized metabolism.</title>
        <authorList>
            <person name="Garcia R."/>
            <person name="Popoff A."/>
            <person name="Bader C.D."/>
            <person name="Loehr J."/>
            <person name="Walesch S."/>
            <person name="Walt C."/>
            <person name="Boldt J."/>
            <person name="Bunk B."/>
            <person name="Haeckl F.J.F.P.J."/>
            <person name="Gunesch A.P."/>
            <person name="Birkelbach J."/>
            <person name="Nuebel U."/>
            <person name="Pietschmann T."/>
            <person name="Bach T."/>
            <person name="Mueller R."/>
        </authorList>
    </citation>
    <scope>NUCLEOTIDE SEQUENCE</scope>
    <source>
        <strain evidence="8">MSr11367</strain>
    </source>
</reference>
<dbReference type="PROSITE" id="PS00012">
    <property type="entry name" value="PHOSPHOPANTETHEINE"/>
    <property type="match status" value="1"/>
</dbReference>
<dbReference type="SUPFAM" id="SSF55048">
    <property type="entry name" value="Probable ACP-binding domain of malonyl-CoA ACP transacylase"/>
    <property type="match status" value="1"/>
</dbReference>
<dbReference type="InterPro" id="IPR057326">
    <property type="entry name" value="KR_dom"/>
</dbReference>
<feature type="domain" description="Carrier" evidence="5">
    <location>
        <begin position="1705"/>
        <end position="1780"/>
    </location>
</feature>
<dbReference type="Gene3D" id="3.30.70.3290">
    <property type="match status" value="1"/>
</dbReference>
<dbReference type="InterPro" id="IPR020806">
    <property type="entry name" value="PKS_PP-bd"/>
</dbReference>
<evidence type="ECO:0000256" key="3">
    <source>
        <dbReference type="ARBA" id="ARBA00022679"/>
    </source>
</evidence>
<dbReference type="SMART" id="SM00823">
    <property type="entry name" value="PKS_PP"/>
    <property type="match status" value="1"/>
</dbReference>
<dbReference type="InterPro" id="IPR014031">
    <property type="entry name" value="Ketoacyl_synth_C"/>
</dbReference>
<feature type="region of interest" description="N-terminal hotdog fold" evidence="4">
    <location>
        <begin position="922"/>
        <end position="1050"/>
    </location>
</feature>
<dbReference type="Proteomes" id="UP001374803">
    <property type="component" value="Chromosome"/>
</dbReference>
<proteinExistence type="predicted"/>
<dbReference type="RefSeq" id="WP_394839240.1">
    <property type="nucleotide sequence ID" value="NZ_CP089929.1"/>
</dbReference>
<dbReference type="PROSITE" id="PS00606">
    <property type="entry name" value="KS3_1"/>
    <property type="match status" value="1"/>
</dbReference>
<dbReference type="InterPro" id="IPR016039">
    <property type="entry name" value="Thiolase-like"/>
</dbReference>
<dbReference type="Gene3D" id="3.40.50.720">
    <property type="entry name" value="NAD(P)-binding Rossmann-like Domain"/>
    <property type="match status" value="1"/>
</dbReference>
<name>A0ABZ2LJ42_9BACT</name>
<evidence type="ECO:0000256" key="2">
    <source>
        <dbReference type="ARBA" id="ARBA00022553"/>
    </source>
</evidence>
<dbReference type="Gene3D" id="3.10.129.110">
    <property type="entry name" value="Polyketide synthase dehydratase"/>
    <property type="match status" value="1"/>
</dbReference>
<dbReference type="InterPro" id="IPR016036">
    <property type="entry name" value="Malonyl_transacylase_ACP-bd"/>
</dbReference>
<dbReference type="SMART" id="SM00822">
    <property type="entry name" value="PKS_KR"/>
    <property type="match status" value="1"/>
</dbReference>
<evidence type="ECO:0000256" key="4">
    <source>
        <dbReference type="PROSITE-ProRule" id="PRU01363"/>
    </source>
</evidence>
<dbReference type="InterPro" id="IPR036291">
    <property type="entry name" value="NAD(P)-bd_dom_sf"/>
</dbReference>
<evidence type="ECO:0000259" key="5">
    <source>
        <dbReference type="PROSITE" id="PS50075"/>
    </source>
</evidence>
<gene>
    <name evidence="8" type="ORF">LVJ94_20350</name>
</gene>